<evidence type="ECO:0000313" key="2">
    <source>
        <dbReference type="EMBL" id="CAG8749203.1"/>
    </source>
</evidence>
<dbReference type="AlphaFoldDB" id="A0A9N9IS76"/>
<feature type="compositionally biased region" description="Basic and acidic residues" evidence="1">
    <location>
        <begin position="1"/>
        <end position="11"/>
    </location>
</feature>
<sequence length="319" mass="36837">LVLPDDLKDLSDNTSSTPAKKVPARRTRRTIKNVQQEENLASTPAKKALARRTRRTIQNQEEDSASTPVKRALESTRTQKTNQRQNIQQEENIGTNRKISPAFAQELLKGFSSSDDDNNDFDALGLSSPAKEQWKKSEPYDLLDNEPTTVQDCNIIKSLPNSFTLLTNNKNNHIQATIPNILQKIASRKTNEEIQHKAEDIEINLNLQQKRPTQFQNMSNDFKIAHWTTLTSLSRQQISIENVLSPPEIEQELVIQVYKIAKTDYRLNSLTKDVAGWFNTYRYKFHISIVKFANEFKIAYEQEPYDELNEFITEDVWRQ</sequence>
<reference evidence="2" key="1">
    <citation type="submission" date="2021-06" db="EMBL/GenBank/DDBJ databases">
        <authorList>
            <person name="Kallberg Y."/>
            <person name="Tangrot J."/>
            <person name="Rosling A."/>
        </authorList>
    </citation>
    <scope>NUCLEOTIDE SEQUENCE</scope>
    <source>
        <strain evidence="2">UK204</strain>
    </source>
</reference>
<dbReference type="EMBL" id="CAJVPQ010017722">
    <property type="protein sequence ID" value="CAG8749203.1"/>
    <property type="molecule type" value="Genomic_DNA"/>
</dbReference>
<evidence type="ECO:0000256" key="1">
    <source>
        <dbReference type="SAM" id="MobiDB-lite"/>
    </source>
</evidence>
<dbReference type="Proteomes" id="UP000789570">
    <property type="component" value="Unassembled WGS sequence"/>
</dbReference>
<feature type="compositionally biased region" description="Polar residues" evidence="1">
    <location>
        <begin position="32"/>
        <end position="42"/>
    </location>
</feature>
<name>A0A9N9IS76_9GLOM</name>
<proteinExistence type="predicted"/>
<feature type="non-terminal residue" evidence="2">
    <location>
        <position position="1"/>
    </location>
</feature>
<keyword evidence="3" id="KW-1185">Reference proteome</keyword>
<organism evidence="2 3">
    <name type="scientific">Funneliformis caledonium</name>
    <dbReference type="NCBI Taxonomy" id="1117310"/>
    <lineage>
        <taxon>Eukaryota</taxon>
        <taxon>Fungi</taxon>
        <taxon>Fungi incertae sedis</taxon>
        <taxon>Mucoromycota</taxon>
        <taxon>Glomeromycotina</taxon>
        <taxon>Glomeromycetes</taxon>
        <taxon>Glomerales</taxon>
        <taxon>Glomeraceae</taxon>
        <taxon>Funneliformis</taxon>
    </lineage>
</organism>
<accession>A0A9N9IS76</accession>
<feature type="region of interest" description="Disordered" evidence="1">
    <location>
        <begin position="1"/>
        <end position="96"/>
    </location>
</feature>
<feature type="region of interest" description="Disordered" evidence="1">
    <location>
        <begin position="110"/>
        <end position="132"/>
    </location>
</feature>
<feature type="compositionally biased region" description="Basic residues" evidence="1">
    <location>
        <begin position="22"/>
        <end position="31"/>
    </location>
</feature>
<feature type="compositionally biased region" description="Low complexity" evidence="1">
    <location>
        <begin position="82"/>
        <end position="93"/>
    </location>
</feature>
<gene>
    <name evidence="2" type="ORF">FCALED_LOCUS16189</name>
</gene>
<comment type="caution">
    <text evidence="2">The sequence shown here is derived from an EMBL/GenBank/DDBJ whole genome shotgun (WGS) entry which is preliminary data.</text>
</comment>
<feature type="non-terminal residue" evidence="2">
    <location>
        <position position="319"/>
    </location>
</feature>
<evidence type="ECO:0000313" key="3">
    <source>
        <dbReference type="Proteomes" id="UP000789570"/>
    </source>
</evidence>
<protein>
    <submittedName>
        <fullName evidence="2">869_t:CDS:1</fullName>
    </submittedName>
</protein>